<keyword evidence="8" id="KW-1185">Reference proteome</keyword>
<dbReference type="PANTHER" id="PTHR43655:SF8">
    <property type="entry name" value="PARAPLEGIN"/>
    <property type="match status" value="1"/>
</dbReference>
<dbReference type="SUPFAM" id="SSF140990">
    <property type="entry name" value="FtsH protease domain-like"/>
    <property type="match status" value="1"/>
</dbReference>
<evidence type="ECO:0000256" key="4">
    <source>
        <dbReference type="ARBA" id="ARBA00022833"/>
    </source>
</evidence>
<protein>
    <submittedName>
        <fullName evidence="9">Peptidase_M41 domain-containing protein</fullName>
    </submittedName>
</protein>
<dbReference type="AlphaFoldDB" id="A0A0K0D8K7"/>
<reference evidence="9" key="2">
    <citation type="submission" date="2017-02" db="UniProtKB">
        <authorList>
            <consortium name="WormBaseParasite"/>
        </authorList>
    </citation>
    <scope>IDENTIFICATION</scope>
</reference>
<sequence>MSFTDESVDEVTIIPRTSAALGFAQYSPKDKKLFTTEELFDRMCMMLGGRAAENIKFGRITTGAEDDLKKVTKSAYAQVKLYGMSNVVGTLSFPTDDDFKIKPYSRKLGHIIDQVGSMYVESVSSSSEKLALL</sequence>
<dbReference type="GO" id="GO:0005745">
    <property type="term" value="C:m-AAA complex"/>
    <property type="evidence" value="ECO:0007669"/>
    <property type="project" value="TreeGrafter"/>
</dbReference>
<dbReference type="InterPro" id="IPR037219">
    <property type="entry name" value="Peptidase_M41-like"/>
</dbReference>
<evidence type="ECO:0000256" key="6">
    <source>
        <dbReference type="ARBA" id="ARBA00023049"/>
    </source>
</evidence>
<evidence type="ECO:0000256" key="2">
    <source>
        <dbReference type="ARBA" id="ARBA00022723"/>
    </source>
</evidence>
<dbReference type="GO" id="GO:0004222">
    <property type="term" value="F:metalloendopeptidase activity"/>
    <property type="evidence" value="ECO:0007669"/>
    <property type="project" value="InterPro"/>
</dbReference>
<keyword evidence="6" id="KW-0645">Protease</keyword>
<name>A0A0K0D8K7_ANGCA</name>
<dbReference type="GO" id="GO:0005524">
    <property type="term" value="F:ATP binding"/>
    <property type="evidence" value="ECO:0007669"/>
    <property type="project" value="UniProtKB-KW"/>
</dbReference>
<evidence type="ECO:0000256" key="5">
    <source>
        <dbReference type="ARBA" id="ARBA00022840"/>
    </source>
</evidence>
<reference evidence="8" key="1">
    <citation type="submission" date="2012-09" db="EMBL/GenBank/DDBJ databases">
        <authorList>
            <person name="Martin A.A."/>
        </authorList>
    </citation>
    <scope>NUCLEOTIDE SEQUENCE</scope>
</reference>
<comment type="cofactor">
    <cofactor evidence="1">
        <name>Zn(2+)</name>
        <dbReference type="ChEBI" id="CHEBI:29105"/>
    </cofactor>
</comment>
<dbReference type="GO" id="GO:0046872">
    <property type="term" value="F:metal ion binding"/>
    <property type="evidence" value="ECO:0007669"/>
    <property type="project" value="UniProtKB-KW"/>
</dbReference>
<dbReference type="InterPro" id="IPR050928">
    <property type="entry name" value="ATP-dep_Zn_Metalloprotease"/>
</dbReference>
<evidence type="ECO:0000256" key="3">
    <source>
        <dbReference type="ARBA" id="ARBA00022741"/>
    </source>
</evidence>
<dbReference type="GO" id="GO:0034982">
    <property type="term" value="P:mitochondrial protein processing"/>
    <property type="evidence" value="ECO:0007669"/>
    <property type="project" value="TreeGrafter"/>
</dbReference>
<dbReference type="PANTHER" id="PTHR43655">
    <property type="entry name" value="ATP-DEPENDENT PROTEASE"/>
    <property type="match status" value="1"/>
</dbReference>
<keyword evidence="3" id="KW-0547">Nucleotide-binding</keyword>
<keyword evidence="6" id="KW-0482">Metalloprotease</keyword>
<dbReference type="WBParaSite" id="ACAC_0000640201-mRNA-1">
    <property type="protein sequence ID" value="ACAC_0000640201-mRNA-1"/>
    <property type="gene ID" value="ACAC_0000640201"/>
</dbReference>
<keyword evidence="4" id="KW-0862">Zinc</keyword>
<keyword evidence="2" id="KW-0479">Metal-binding</keyword>
<dbReference type="GO" id="GO:0004176">
    <property type="term" value="F:ATP-dependent peptidase activity"/>
    <property type="evidence" value="ECO:0007669"/>
    <property type="project" value="InterPro"/>
</dbReference>
<keyword evidence="6" id="KW-0378">Hydrolase</keyword>
<evidence type="ECO:0000313" key="9">
    <source>
        <dbReference type="WBParaSite" id="ACAC_0000640201-mRNA-1"/>
    </source>
</evidence>
<dbReference type="Pfam" id="PF01434">
    <property type="entry name" value="Peptidase_M41"/>
    <property type="match status" value="1"/>
</dbReference>
<dbReference type="Proteomes" id="UP000035642">
    <property type="component" value="Unassembled WGS sequence"/>
</dbReference>
<keyword evidence="5" id="KW-0067">ATP-binding</keyword>
<proteinExistence type="predicted"/>
<evidence type="ECO:0000256" key="1">
    <source>
        <dbReference type="ARBA" id="ARBA00001947"/>
    </source>
</evidence>
<dbReference type="InterPro" id="IPR000642">
    <property type="entry name" value="Peptidase_M41"/>
</dbReference>
<dbReference type="STRING" id="6313.A0A0K0D8K7"/>
<feature type="domain" description="Peptidase M41" evidence="7">
    <location>
        <begin position="5"/>
        <end position="121"/>
    </location>
</feature>
<accession>A0A0K0D8K7</accession>
<organism evidence="8 9">
    <name type="scientific">Angiostrongylus cantonensis</name>
    <name type="common">Rat lungworm</name>
    <dbReference type="NCBI Taxonomy" id="6313"/>
    <lineage>
        <taxon>Eukaryota</taxon>
        <taxon>Metazoa</taxon>
        <taxon>Ecdysozoa</taxon>
        <taxon>Nematoda</taxon>
        <taxon>Chromadorea</taxon>
        <taxon>Rhabditida</taxon>
        <taxon>Rhabditina</taxon>
        <taxon>Rhabditomorpha</taxon>
        <taxon>Strongyloidea</taxon>
        <taxon>Metastrongylidae</taxon>
        <taxon>Angiostrongylus</taxon>
    </lineage>
</organism>
<evidence type="ECO:0000259" key="7">
    <source>
        <dbReference type="Pfam" id="PF01434"/>
    </source>
</evidence>
<dbReference type="Gene3D" id="1.20.58.760">
    <property type="entry name" value="Peptidase M41"/>
    <property type="match status" value="1"/>
</dbReference>
<evidence type="ECO:0000313" key="8">
    <source>
        <dbReference type="Proteomes" id="UP000035642"/>
    </source>
</evidence>